<dbReference type="AlphaFoldDB" id="A0A6S7INH7"/>
<evidence type="ECO:0000313" key="2">
    <source>
        <dbReference type="Proteomes" id="UP001152795"/>
    </source>
</evidence>
<protein>
    <submittedName>
        <fullName evidence="1">Uncharacterized protein</fullName>
    </submittedName>
</protein>
<evidence type="ECO:0000313" key="1">
    <source>
        <dbReference type="EMBL" id="CAB4007361.1"/>
    </source>
</evidence>
<name>A0A6S7INH7_PARCT</name>
<dbReference type="Proteomes" id="UP001152795">
    <property type="component" value="Unassembled WGS sequence"/>
</dbReference>
<keyword evidence="2" id="KW-1185">Reference proteome</keyword>
<comment type="caution">
    <text evidence="1">The sequence shown here is derived from an EMBL/GenBank/DDBJ whole genome shotgun (WGS) entry which is preliminary data.</text>
</comment>
<reference evidence="1" key="1">
    <citation type="submission" date="2020-04" db="EMBL/GenBank/DDBJ databases">
        <authorList>
            <person name="Alioto T."/>
            <person name="Alioto T."/>
            <person name="Gomez Garrido J."/>
        </authorList>
    </citation>
    <scope>NUCLEOTIDE SEQUENCE</scope>
    <source>
        <strain evidence="1">A484AB</strain>
    </source>
</reference>
<proteinExistence type="predicted"/>
<gene>
    <name evidence="1" type="ORF">PACLA_8A004959</name>
</gene>
<accession>A0A6S7INH7</accession>
<feature type="non-terminal residue" evidence="1">
    <location>
        <position position="139"/>
    </location>
</feature>
<sequence>MASKGGEKRQRDEEGNRGNKRQKGTDGEATQRRTIELVRKLFNERDREKREQNIEAIAQMVVARNDKHSQINRLAEMVKKTKTLYKEKRSYNIEDRDLIELAALVQSHQNVSVPKKAFSVRQIRTHERFGYTEYIYDVN</sequence>
<organism evidence="1 2">
    <name type="scientific">Paramuricea clavata</name>
    <name type="common">Red gorgonian</name>
    <name type="synonym">Violescent sea-whip</name>
    <dbReference type="NCBI Taxonomy" id="317549"/>
    <lineage>
        <taxon>Eukaryota</taxon>
        <taxon>Metazoa</taxon>
        <taxon>Cnidaria</taxon>
        <taxon>Anthozoa</taxon>
        <taxon>Octocorallia</taxon>
        <taxon>Malacalcyonacea</taxon>
        <taxon>Plexauridae</taxon>
        <taxon>Paramuricea</taxon>
    </lineage>
</organism>
<dbReference type="EMBL" id="CACRXK020005774">
    <property type="protein sequence ID" value="CAB4007361.1"/>
    <property type="molecule type" value="Genomic_DNA"/>
</dbReference>